<evidence type="ECO:0000256" key="4">
    <source>
        <dbReference type="ARBA" id="ARBA00023136"/>
    </source>
</evidence>
<dbReference type="RefSeq" id="WP_150382109.1">
    <property type="nucleotide sequence ID" value="NZ_RZUI01000021.1"/>
</dbReference>
<dbReference type="Gene3D" id="1.20.1250.20">
    <property type="entry name" value="MFS general substrate transporter like domains"/>
    <property type="match status" value="2"/>
</dbReference>
<evidence type="ECO:0000313" key="8">
    <source>
        <dbReference type="Proteomes" id="UP000412028"/>
    </source>
</evidence>
<dbReference type="PROSITE" id="PS50850">
    <property type="entry name" value="MFS"/>
    <property type="match status" value="1"/>
</dbReference>
<evidence type="ECO:0000256" key="2">
    <source>
        <dbReference type="ARBA" id="ARBA00022692"/>
    </source>
</evidence>
<keyword evidence="2 5" id="KW-0812">Transmembrane</keyword>
<feature type="transmembrane region" description="Helical" evidence="5">
    <location>
        <begin position="112"/>
        <end position="137"/>
    </location>
</feature>
<feature type="transmembrane region" description="Helical" evidence="5">
    <location>
        <begin position="177"/>
        <end position="196"/>
    </location>
</feature>
<sequence length="413" mass="44397">MMETDKRTSSLQLIRFMIGFFVCGLLWMGPLIAGLSVLLPQRFRDEAVANPTALIAQINAVGAFVALVANLLFGAFSDRSRSRFGRRTPFMIFGSVLAGMCLFLVSTTKVTALILLFWSGVQLGLNALLAPFLAVLSDRVPESQRARMSAAYGFGMSIGSTLGTMIGAFFISNQTMGFLIVGIGLGANGLLTVLIWPKEPSAVDLPSAPFSVRSLVKSFTPPTRDCADFYKALVGRLLIMMGYYMIYSYQLYVIEDYVGKSAEDAAKLIAAFSAISMVVTMVSMLLAATISDRLGRRKPMVILCALLIVVGFIVPLVSPTVTSLYVMTIFCSLGMGIYNTCDQALNVDVLPSKDEAGKDLGILNLSNTFGQIFGPIVTSTIVGVSGGYAMAFPVAIVFLLASTVFIATIRKAR</sequence>
<organism evidence="7 8">
    <name type="scientific">Bifidobacterium tissieri</name>
    <dbReference type="NCBI Taxonomy" id="1630162"/>
    <lineage>
        <taxon>Bacteria</taxon>
        <taxon>Bacillati</taxon>
        <taxon>Actinomycetota</taxon>
        <taxon>Actinomycetes</taxon>
        <taxon>Bifidobacteriales</taxon>
        <taxon>Bifidobacteriaceae</taxon>
        <taxon>Bifidobacterium</taxon>
    </lineage>
</organism>
<dbReference type="GO" id="GO:0005886">
    <property type="term" value="C:plasma membrane"/>
    <property type="evidence" value="ECO:0007669"/>
    <property type="project" value="UniProtKB-SubCell"/>
</dbReference>
<dbReference type="EMBL" id="RZUI01000021">
    <property type="protein sequence ID" value="KAA8827149.1"/>
    <property type="molecule type" value="Genomic_DNA"/>
</dbReference>
<comment type="caution">
    <text evidence="7">The sequence shown here is derived from an EMBL/GenBank/DDBJ whole genome shotgun (WGS) entry which is preliminary data.</text>
</comment>
<proteinExistence type="predicted"/>
<feature type="transmembrane region" description="Helical" evidence="5">
    <location>
        <begin position="388"/>
        <end position="409"/>
    </location>
</feature>
<name>A0A5M9ZRC9_9BIFI</name>
<feature type="transmembrane region" description="Helical" evidence="5">
    <location>
        <begin position="233"/>
        <end position="253"/>
    </location>
</feature>
<gene>
    <name evidence="7" type="ORF">EMO89_11040</name>
</gene>
<dbReference type="Proteomes" id="UP000412028">
    <property type="component" value="Unassembled WGS sequence"/>
</dbReference>
<dbReference type="InterPro" id="IPR036259">
    <property type="entry name" value="MFS_trans_sf"/>
</dbReference>
<evidence type="ECO:0000256" key="3">
    <source>
        <dbReference type="ARBA" id="ARBA00022989"/>
    </source>
</evidence>
<protein>
    <submittedName>
        <fullName evidence="7">MFS transporter</fullName>
    </submittedName>
</protein>
<dbReference type="InterPro" id="IPR020846">
    <property type="entry name" value="MFS_dom"/>
</dbReference>
<dbReference type="GO" id="GO:0022857">
    <property type="term" value="F:transmembrane transporter activity"/>
    <property type="evidence" value="ECO:0007669"/>
    <property type="project" value="InterPro"/>
</dbReference>
<evidence type="ECO:0000256" key="1">
    <source>
        <dbReference type="ARBA" id="ARBA00004651"/>
    </source>
</evidence>
<keyword evidence="3 5" id="KW-1133">Transmembrane helix</keyword>
<feature type="transmembrane region" description="Helical" evidence="5">
    <location>
        <begin position="88"/>
        <end position="106"/>
    </location>
</feature>
<dbReference type="AlphaFoldDB" id="A0A5M9ZRC9"/>
<reference evidence="7 8" key="1">
    <citation type="journal article" date="2019" name="Syst. Appl. Microbiol.">
        <title>Characterization of Bifidobacterium species in feaces of the Egyptian fruit bat: Description of B. vespertilionis sp. nov. and B. rousetti sp. nov.</title>
        <authorList>
            <person name="Modesto M."/>
            <person name="Satti M."/>
            <person name="Watanabe K."/>
            <person name="Puglisi E."/>
            <person name="Morelli L."/>
            <person name="Huang C.-H."/>
            <person name="Liou J.-S."/>
            <person name="Miyashita M."/>
            <person name="Tamura T."/>
            <person name="Saito S."/>
            <person name="Mori K."/>
            <person name="Huang L."/>
            <person name="Sciavilla P."/>
            <person name="Sandri C."/>
            <person name="Spiezio C."/>
            <person name="Vitali F."/>
            <person name="Cavalieri D."/>
            <person name="Perpetuini G."/>
            <person name="Tofalo R."/>
            <person name="Bonetti A."/>
            <person name="Arita M."/>
            <person name="Mattarelli P."/>
        </authorList>
    </citation>
    <scope>NUCLEOTIDE SEQUENCE [LARGE SCALE GENOMIC DNA]</scope>
    <source>
        <strain evidence="7 8">RST7</strain>
    </source>
</reference>
<dbReference type="SUPFAM" id="SSF103473">
    <property type="entry name" value="MFS general substrate transporter"/>
    <property type="match status" value="1"/>
</dbReference>
<dbReference type="InterPro" id="IPR011701">
    <property type="entry name" value="MFS"/>
</dbReference>
<keyword evidence="4 5" id="KW-0472">Membrane</keyword>
<feature type="transmembrane region" description="Helical" evidence="5">
    <location>
        <begin position="12"/>
        <end position="33"/>
    </location>
</feature>
<comment type="subcellular location">
    <subcellularLocation>
        <location evidence="1">Cell membrane</location>
        <topology evidence="1">Multi-pass membrane protein</topology>
    </subcellularLocation>
</comment>
<feature type="transmembrane region" description="Helical" evidence="5">
    <location>
        <begin position="265"/>
        <end position="288"/>
    </location>
</feature>
<feature type="transmembrane region" description="Helical" evidence="5">
    <location>
        <begin position="300"/>
        <end position="318"/>
    </location>
</feature>
<dbReference type="PANTHER" id="PTHR23528">
    <property type="match status" value="1"/>
</dbReference>
<dbReference type="PANTHER" id="PTHR23528:SF1">
    <property type="entry name" value="MAJOR FACILITATOR SUPERFAMILY (MFS) PROFILE DOMAIN-CONTAINING PROTEIN"/>
    <property type="match status" value="1"/>
</dbReference>
<feature type="domain" description="Major facilitator superfamily (MFS) profile" evidence="6">
    <location>
        <begin position="12"/>
        <end position="413"/>
    </location>
</feature>
<dbReference type="OrthoDB" id="7584869at2"/>
<evidence type="ECO:0000259" key="6">
    <source>
        <dbReference type="PROSITE" id="PS50850"/>
    </source>
</evidence>
<feature type="transmembrane region" description="Helical" evidence="5">
    <location>
        <begin position="53"/>
        <end position="76"/>
    </location>
</feature>
<evidence type="ECO:0000256" key="5">
    <source>
        <dbReference type="SAM" id="Phobius"/>
    </source>
</evidence>
<feature type="transmembrane region" description="Helical" evidence="5">
    <location>
        <begin position="149"/>
        <end position="171"/>
    </location>
</feature>
<accession>A0A5M9ZRC9</accession>
<evidence type="ECO:0000313" key="7">
    <source>
        <dbReference type="EMBL" id="KAA8827149.1"/>
    </source>
</evidence>
<dbReference type="Pfam" id="PF07690">
    <property type="entry name" value="MFS_1"/>
    <property type="match status" value="1"/>
</dbReference>